<evidence type="ECO:0000313" key="2">
    <source>
        <dbReference type="EMBL" id="CAH1113281.1"/>
    </source>
</evidence>
<reference evidence="2" key="1">
    <citation type="submission" date="2022-01" db="EMBL/GenBank/DDBJ databases">
        <authorList>
            <person name="King R."/>
        </authorList>
    </citation>
    <scope>NUCLEOTIDE SEQUENCE</scope>
</reference>
<proteinExistence type="predicted"/>
<organism evidence="2 3">
    <name type="scientific">Psylliodes chrysocephalus</name>
    <dbReference type="NCBI Taxonomy" id="3402493"/>
    <lineage>
        <taxon>Eukaryota</taxon>
        <taxon>Metazoa</taxon>
        <taxon>Ecdysozoa</taxon>
        <taxon>Arthropoda</taxon>
        <taxon>Hexapoda</taxon>
        <taxon>Insecta</taxon>
        <taxon>Pterygota</taxon>
        <taxon>Neoptera</taxon>
        <taxon>Endopterygota</taxon>
        <taxon>Coleoptera</taxon>
        <taxon>Polyphaga</taxon>
        <taxon>Cucujiformia</taxon>
        <taxon>Chrysomeloidea</taxon>
        <taxon>Chrysomelidae</taxon>
        <taxon>Galerucinae</taxon>
        <taxon>Alticini</taxon>
        <taxon>Psylliodes</taxon>
    </lineage>
</organism>
<dbReference type="AlphaFoldDB" id="A0A9P0D6G4"/>
<gene>
    <name evidence="2" type="ORF">PSYICH_LOCUS13293</name>
</gene>
<dbReference type="OrthoDB" id="504170at2759"/>
<dbReference type="EMBL" id="OV651819">
    <property type="protein sequence ID" value="CAH1113281.1"/>
    <property type="molecule type" value="Genomic_DNA"/>
</dbReference>
<evidence type="ECO:0000256" key="1">
    <source>
        <dbReference type="SAM" id="MobiDB-lite"/>
    </source>
</evidence>
<feature type="region of interest" description="Disordered" evidence="1">
    <location>
        <begin position="44"/>
        <end position="67"/>
    </location>
</feature>
<evidence type="ECO:0000313" key="3">
    <source>
        <dbReference type="Proteomes" id="UP001153636"/>
    </source>
</evidence>
<sequence>MMMFEVGSIGGTKMDAAAALRQAPHMRQHYSVKNQMMRFLRRSKSAANPPTEKMTPKHSHNNGHHYRHNHVVHPQARVVNQVEGLPFVVGNKTKKNTAHVALR</sequence>
<protein>
    <submittedName>
        <fullName evidence="2">Uncharacterized protein</fullName>
    </submittedName>
</protein>
<feature type="compositionally biased region" description="Basic residues" evidence="1">
    <location>
        <begin position="56"/>
        <end position="67"/>
    </location>
</feature>
<keyword evidence="3" id="KW-1185">Reference proteome</keyword>
<dbReference type="Proteomes" id="UP001153636">
    <property type="component" value="Chromosome 7"/>
</dbReference>
<accession>A0A9P0D6G4</accession>
<name>A0A9P0D6G4_9CUCU</name>